<gene>
    <name evidence="2" type="ORF">LKD31_05655</name>
</gene>
<dbReference type="PANTHER" id="PTHR32309">
    <property type="entry name" value="TYROSINE-PROTEIN KINASE"/>
    <property type="match status" value="1"/>
</dbReference>
<keyword evidence="1" id="KW-0812">Transmembrane</keyword>
<dbReference type="PANTHER" id="PTHR32309:SF31">
    <property type="entry name" value="CAPSULAR EXOPOLYSACCHARIDE FAMILY"/>
    <property type="match status" value="1"/>
</dbReference>
<comment type="caution">
    <text evidence="2">The sequence shown here is derived from an EMBL/GenBank/DDBJ whole genome shotgun (WGS) entry which is preliminary data.</text>
</comment>
<dbReference type="EMBL" id="JAJEQC010000004">
    <property type="protein sequence ID" value="MCC2136497.1"/>
    <property type="molecule type" value="Genomic_DNA"/>
</dbReference>
<name>A0AAE3AJ73_9FIRM</name>
<evidence type="ECO:0000313" key="3">
    <source>
        <dbReference type="Proteomes" id="UP001199424"/>
    </source>
</evidence>
<dbReference type="AlphaFoldDB" id="A0AAE3AJ73"/>
<dbReference type="SUPFAM" id="SSF52540">
    <property type="entry name" value="P-loop containing nucleoside triphosphate hydrolases"/>
    <property type="match status" value="1"/>
</dbReference>
<feature type="transmembrane region" description="Helical" evidence="1">
    <location>
        <begin position="31"/>
        <end position="50"/>
    </location>
</feature>
<proteinExistence type="predicted"/>
<reference evidence="2" key="1">
    <citation type="submission" date="2021-10" db="EMBL/GenBank/DDBJ databases">
        <title>Anaerobic single-cell dispensing facilitates the cultivation of human gut bacteria.</title>
        <authorList>
            <person name="Afrizal A."/>
        </authorList>
    </citation>
    <scope>NUCLEOTIDE SEQUENCE</scope>
    <source>
        <strain evidence="2">CLA-AA-H250</strain>
    </source>
</reference>
<evidence type="ECO:0000256" key="1">
    <source>
        <dbReference type="SAM" id="Phobius"/>
    </source>
</evidence>
<dbReference type="Proteomes" id="UP001199424">
    <property type="component" value="Unassembled WGS sequence"/>
</dbReference>
<accession>A0AAE3AJ73</accession>
<keyword evidence="1" id="KW-1133">Transmembrane helix</keyword>
<feature type="transmembrane region" description="Helical" evidence="1">
    <location>
        <begin position="188"/>
        <end position="208"/>
    </location>
</feature>
<keyword evidence="1" id="KW-0472">Membrane</keyword>
<dbReference type="InterPro" id="IPR027417">
    <property type="entry name" value="P-loop_NTPase"/>
</dbReference>
<dbReference type="Gene3D" id="3.40.50.300">
    <property type="entry name" value="P-loop containing nucleotide triphosphate hydrolases"/>
    <property type="match status" value="1"/>
</dbReference>
<evidence type="ECO:0000313" key="2">
    <source>
        <dbReference type="EMBL" id="MCC2136497.1"/>
    </source>
</evidence>
<evidence type="ECO:0008006" key="4">
    <source>
        <dbReference type="Google" id="ProtNLM"/>
    </source>
</evidence>
<organism evidence="2 3">
    <name type="scientific">Hominenteromicrobium mulieris</name>
    <dbReference type="NCBI Taxonomy" id="2885357"/>
    <lineage>
        <taxon>Bacteria</taxon>
        <taxon>Bacillati</taxon>
        <taxon>Bacillota</taxon>
        <taxon>Clostridia</taxon>
        <taxon>Eubacteriales</taxon>
        <taxon>Oscillospiraceae</taxon>
        <taxon>Hominenteromicrobium</taxon>
    </lineage>
</organism>
<sequence length="487" mass="52877">MEETQKEKQAVPEPIDIITLLHDVLRGVKKLWWACLLLTVLCAAGSWYTAKRAYRPMYRAAASFTVATGSGESGGFSYGFYYNTATASQLARTFPYILESELLTDSIKQALGTDYITASLSASAVEDSNLFTLTATGANAESTLNVLNAAIDCYPEAARYVLGDIKLHMLSAPSLPTAPYNIFDGKRAALTGAAYGLLFGAGLILLYGCTRRTVRREEEIASKLHLLCLGTLPKVVFKKRSKSRRETITLTNPHVPEHYREAARGLAMRLERRMAASGDKVLLFCGTLPGEGVRTTAMTAAHVLGEMGKSVVLIDLDLKRGMDKLLPGLEACLFGHCPAQEVLHRRGAEPYRYAACSRGLSPREVLAVGENLRGAIASLREDADCVLLIAPESARFAEILPAAESCDAAVYVIEQDRASRTKIKAGIEKLLSCDVTVAGCVLNGVQAGLSGYGYGKYGYGYGYGKYGRYGHYGYGHYSAHRTREETV</sequence>
<dbReference type="RefSeq" id="WP_308448971.1">
    <property type="nucleotide sequence ID" value="NZ_JAJEQC010000004.1"/>
</dbReference>
<protein>
    <recommendedName>
        <fullName evidence="4">Non-specific protein-tyrosine kinase</fullName>
    </recommendedName>
</protein>
<keyword evidence="3" id="KW-1185">Reference proteome</keyword>
<dbReference type="InterPro" id="IPR050445">
    <property type="entry name" value="Bact_polysacc_biosynth/exp"/>
</dbReference>